<dbReference type="AlphaFoldDB" id="A0A1M7YAI7"/>
<dbReference type="InterPro" id="IPR000711">
    <property type="entry name" value="ATPase_OSCP/dsu"/>
</dbReference>
<dbReference type="GO" id="GO:0046961">
    <property type="term" value="F:proton-transporting ATPase activity, rotational mechanism"/>
    <property type="evidence" value="ECO:0007669"/>
    <property type="project" value="TreeGrafter"/>
</dbReference>
<evidence type="ECO:0000256" key="12">
    <source>
        <dbReference type="ARBA" id="ARBA00037847"/>
    </source>
</evidence>
<dbReference type="GO" id="GO:0012505">
    <property type="term" value="C:endomembrane system"/>
    <property type="evidence" value="ECO:0007669"/>
    <property type="project" value="UniProtKB-SubCell"/>
</dbReference>
<comment type="function">
    <text evidence="10 13">F(1)F(0) ATP synthase produces ATP from ADP in the presence of a proton or sodium gradient. F-type ATPases consist of two structural domains, F(1) containing the extramembraneous catalytic core and F(0) containing the membrane proton channel, linked together by a central stalk and a peripheral stalk. During catalysis, ATP synthesis in the catalytic domain of F(1) is coupled via a rotary mechanism of the central stalk subunits to proton translocation.</text>
</comment>
<dbReference type="RefSeq" id="WP_073614276.1">
    <property type="nucleotide sequence ID" value="NZ_FRFE01000014.1"/>
</dbReference>
<evidence type="ECO:0000256" key="11">
    <source>
        <dbReference type="ARBA" id="ARBA00025614"/>
    </source>
</evidence>
<evidence type="ECO:0000256" key="3">
    <source>
        <dbReference type="ARBA" id="ARBA00022547"/>
    </source>
</evidence>
<dbReference type="GO" id="GO:0045259">
    <property type="term" value="C:proton-transporting ATP synthase complex"/>
    <property type="evidence" value="ECO:0007669"/>
    <property type="project" value="UniProtKB-KW"/>
</dbReference>
<evidence type="ECO:0000313" key="16">
    <source>
        <dbReference type="EMBL" id="SHO49609.1"/>
    </source>
</evidence>
<feature type="coiled-coil region" evidence="15">
    <location>
        <begin position="31"/>
        <end position="119"/>
    </location>
</feature>
<dbReference type="InterPro" id="IPR002146">
    <property type="entry name" value="ATP_synth_b/b'su_bac/chlpt"/>
</dbReference>
<evidence type="ECO:0000313" key="17">
    <source>
        <dbReference type="Proteomes" id="UP000184603"/>
    </source>
</evidence>
<evidence type="ECO:0000256" key="5">
    <source>
        <dbReference type="ARBA" id="ARBA00022781"/>
    </source>
</evidence>
<dbReference type="PANTHER" id="PTHR33445:SF2">
    <property type="entry name" value="ATP SYNTHASE SUBUNIT B', CHLOROPLASTIC"/>
    <property type="match status" value="1"/>
</dbReference>
<evidence type="ECO:0000256" key="10">
    <source>
        <dbReference type="ARBA" id="ARBA00025198"/>
    </source>
</evidence>
<evidence type="ECO:0000256" key="7">
    <source>
        <dbReference type="ARBA" id="ARBA00023065"/>
    </source>
</evidence>
<evidence type="ECO:0000256" key="6">
    <source>
        <dbReference type="ARBA" id="ARBA00022989"/>
    </source>
</evidence>
<keyword evidence="2 13" id="KW-0813">Transport</keyword>
<evidence type="ECO:0000256" key="14">
    <source>
        <dbReference type="RuleBase" id="RU003848"/>
    </source>
</evidence>
<dbReference type="HAMAP" id="MF_01398">
    <property type="entry name" value="ATP_synth_b_bprime"/>
    <property type="match status" value="1"/>
</dbReference>
<keyword evidence="17" id="KW-1185">Reference proteome</keyword>
<accession>A0A1M7YAI7</accession>
<comment type="similarity">
    <text evidence="1 13 14">Belongs to the ATPase B chain family.</text>
</comment>
<dbReference type="GO" id="GO:0046933">
    <property type="term" value="F:proton-transporting ATP synthase activity, rotational mechanism"/>
    <property type="evidence" value="ECO:0007669"/>
    <property type="project" value="UniProtKB-UniRule"/>
</dbReference>
<gene>
    <name evidence="13" type="primary">atpF</name>
    <name evidence="16" type="ORF">SAMN02745220_02932</name>
</gene>
<keyword evidence="8 13" id="KW-0472">Membrane</keyword>
<comment type="subunit">
    <text evidence="13">F-type ATPases have 2 components, F(1) - the catalytic core - and F(0) - the membrane proton channel. F(1) has five subunits: alpha(3), beta(3), gamma(1), delta(1), epsilon(1). F(0) has three main subunits: a(1), b(2) and c(10-14). The alpha and beta chains form an alternating ring which encloses part of the gamma chain. F(1) is attached to F(0) by a central stalk formed by the gamma and epsilon chains, while a peripheral stalk is formed by the delta and b chains.</text>
</comment>
<keyword evidence="9 13" id="KW-0066">ATP synthesis</keyword>
<name>A0A1M7YAI7_9BACT</name>
<dbReference type="Proteomes" id="UP000184603">
    <property type="component" value="Unassembled WGS sequence"/>
</dbReference>
<keyword evidence="4 13" id="KW-0812">Transmembrane</keyword>
<organism evidence="16 17">
    <name type="scientific">Desulfopila aestuarii DSM 18488</name>
    <dbReference type="NCBI Taxonomy" id="1121416"/>
    <lineage>
        <taxon>Bacteria</taxon>
        <taxon>Pseudomonadati</taxon>
        <taxon>Thermodesulfobacteriota</taxon>
        <taxon>Desulfobulbia</taxon>
        <taxon>Desulfobulbales</taxon>
        <taxon>Desulfocapsaceae</taxon>
        <taxon>Desulfopila</taxon>
    </lineage>
</organism>
<comment type="function">
    <text evidence="11">Component of the F(0) channel, it forms part of the peripheral stalk, linking F(1) to F(0). The b'-subunit is a diverged and duplicated form of b found in plants and photosynthetic bacteria.</text>
</comment>
<keyword evidence="3 13" id="KW-0138">CF(0)</keyword>
<evidence type="ECO:0000256" key="15">
    <source>
        <dbReference type="SAM" id="Coils"/>
    </source>
</evidence>
<keyword evidence="5 13" id="KW-0375">Hydrogen ion transport</keyword>
<keyword evidence="6 13" id="KW-1133">Transmembrane helix</keyword>
<dbReference type="OrthoDB" id="466272at2"/>
<comment type="subcellular location">
    <subcellularLocation>
        <location evidence="13">Cell membrane</location>
        <topology evidence="13">Single-pass membrane protein</topology>
    </subcellularLocation>
    <subcellularLocation>
        <location evidence="12">Endomembrane system</location>
        <topology evidence="12">Single-pass membrane protein</topology>
    </subcellularLocation>
</comment>
<evidence type="ECO:0000256" key="13">
    <source>
        <dbReference type="HAMAP-Rule" id="MF_01398"/>
    </source>
</evidence>
<evidence type="ECO:0000256" key="4">
    <source>
        <dbReference type="ARBA" id="ARBA00022692"/>
    </source>
</evidence>
<evidence type="ECO:0000256" key="1">
    <source>
        <dbReference type="ARBA" id="ARBA00005513"/>
    </source>
</evidence>
<evidence type="ECO:0000256" key="8">
    <source>
        <dbReference type="ARBA" id="ARBA00023136"/>
    </source>
</evidence>
<dbReference type="STRING" id="1121416.SAMN02745220_02932"/>
<feature type="transmembrane region" description="Helical" evidence="13">
    <location>
        <begin position="12"/>
        <end position="30"/>
    </location>
</feature>
<evidence type="ECO:0000256" key="9">
    <source>
        <dbReference type="ARBA" id="ARBA00023310"/>
    </source>
</evidence>
<dbReference type="Pfam" id="PF00430">
    <property type="entry name" value="ATP-synt_B"/>
    <property type="match status" value="1"/>
</dbReference>
<keyword evidence="15" id="KW-0175">Coiled coil</keyword>
<dbReference type="GO" id="GO:0005886">
    <property type="term" value="C:plasma membrane"/>
    <property type="evidence" value="ECO:0007669"/>
    <property type="project" value="UniProtKB-SubCell"/>
</dbReference>
<dbReference type="Pfam" id="PF00213">
    <property type="entry name" value="OSCP"/>
    <property type="match status" value="1"/>
</dbReference>
<sequence>MELNWTTFFLEILNFLVLVWLLKRLLYLPVKEMIEKRRLSLEEQLQKTRDMKKEAEQLTAQYTHRLADWEKERQEARTQLEREIAVEREHLLSKLEDELSARKKKNEILDERKKREQQEQCEFRGVEMGARFAANLLARVASEDLESRLIELLMAEIRDLPDEQRNVLATISDDSQNHTAEIASAYLLSEQRRHDLQIYVNDLLDKPLAITFIQDPKLLAGVRIKVGPWIIDANLAEELRAFSAAAQKH</sequence>
<keyword evidence="7 13" id="KW-0406">Ion transport</keyword>
<dbReference type="CDD" id="cd06503">
    <property type="entry name" value="ATP-synt_Fo_b"/>
    <property type="match status" value="1"/>
</dbReference>
<dbReference type="PANTHER" id="PTHR33445">
    <property type="entry name" value="ATP SYNTHASE SUBUNIT B', CHLOROPLASTIC"/>
    <property type="match status" value="1"/>
</dbReference>
<dbReference type="EMBL" id="FRFE01000014">
    <property type="protein sequence ID" value="SHO49609.1"/>
    <property type="molecule type" value="Genomic_DNA"/>
</dbReference>
<proteinExistence type="inferred from homology"/>
<evidence type="ECO:0000256" key="2">
    <source>
        <dbReference type="ARBA" id="ARBA00022448"/>
    </source>
</evidence>
<reference evidence="16 17" key="1">
    <citation type="submission" date="2016-12" db="EMBL/GenBank/DDBJ databases">
        <authorList>
            <person name="Song W.-J."/>
            <person name="Kurnit D.M."/>
        </authorList>
    </citation>
    <scope>NUCLEOTIDE SEQUENCE [LARGE SCALE GENOMIC DNA]</scope>
    <source>
        <strain evidence="16 17">DSM 18488</strain>
    </source>
</reference>
<protein>
    <recommendedName>
        <fullName evidence="13">ATP synthase subunit b</fullName>
    </recommendedName>
    <alternativeName>
        <fullName evidence="13">ATP synthase F(0) sector subunit b</fullName>
    </alternativeName>
    <alternativeName>
        <fullName evidence="13">ATPase subunit I</fullName>
    </alternativeName>
    <alternativeName>
        <fullName evidence="13">F-type ATPase subunit b</fullName>
        <shortName evidence="13">F-ATPase subunit b</shortName>
    </alternativeName>
</protein>
<keyword evidence="13" id="KW-1003">Cell membrane</keyword>
<dbReference type="InterPro" id="IPR050059">
    <property type="entry name" value="ATP_synthase_B_chain"/>
</dbReference>